<organism evidence="4 5">
    <name type="scientific">Marasmiellus scandens</name>
    <dbReference type="NCBI Taxonomy" id="2682957"/>
    <lineage>
        <taxon>Eukaryota</taxon>
        <taxon>Fungi</taxon>
        <taxon>Dikarya</taxon>
        <taxon>Basidiomycota</taxon>
        <taxon>Agaricomycotina</taxon>
        <taxon>Agaricomycetes</taxon>
        <taxon>Agaricomycetidae</taxon>
        <taxon>Agaricales</taxon>
        <taxon>Marasmiineae</taxon>
        <taxon>Omphalotaceae</taxon>
        <taxon>Marasmiellus</taxon>
    </lineage>
</organism>
<name>A0ABR1K141_9AGAR</name>
<dbReference type="Proteomes" id="UP001498398">
    <property type="component" value="Unassembled WGS sequence"/>
</dbReference>
<evidence type="ECO:0000313" key="5">
    <source>
        <dbReference type="Proteomes" id="UP001498398"/>
    </source>
</evidence>
<dbReference type="EMBL" id="JBANRG010000003">
    <property type="protein sequence ID" value="KAK7469235.1"/>
    <property type="molecule type" value="Genomic_DNA"/>
</dbReference>
<comment type="caution">
    <text evidence="4">The sequence shown here is derived from an EMBL/GenBank/DDBJ whole genome shotgun (WGS) entry which is preliminary data.</text>
</comment>
<evidence type="ECO:0000313" key="4">
    <source>
        <dbReference type="EMBL" id="KAK7469235.1"/>
    </source>
</evidence>
<feature type="region of interest" description="Disordered" evidence="1">
    <location>
        <begin position="99"/>
        <end position="121"/>
    </location>
</feature>
<evidence type="ECO:0000256" key="2">
    <source>
        <dbReference type="SAM" id="Phobius"/>
    </source>
</evidence>
<keyword evidence="2" id="KW-0812">Transmembrane</keyword>
<accession>A0ABR1K141</accession>
<evidence type="ECO:0000256" key="1">
    <source>
        <dbReference type="SAM" id="MobiDB-lite"/>
    </source>
</evidence>
<protein>
    <submittedName>
        <fullName evidence="4">Uncharacterized protein</fullName>
    </submittedName>
</protein>
<feature type="signal peptide" evidence="3">
    <location>
        <begin position="1"/>
        <end position="17"/>
    </location>
</feature>
<feature type="chain" id="PRO_5047207138" evidence="3">
    <location>
        <begin position="18"/>
        <end position="292"/>
    </location>
</feature>
<reference evidence="4 5" key="1">
    <citation type="submission" date="2024-01" db="EMBL/GenBank/DDBJ databases">
        <title>A draft genome for the cacao thread blight pathogen Marasmiellus scandens.</title>
        <authorList>
            <person name="Baruah I.K."/>
            <person name="Leung J."/>
            <person name="Bukari Y."/>
            <person name="Amoako-Attah I."/>
            <person name="Meinhardt L.W."/>
            <person name="Bailey B.A."/>
            <person name="Cohen S.P."/>
        </authorList>
    </citation>
    <scope>NUCLEOTIDE SEQUENCE [LARGE SCALE GENOMIC DNA]</scope>
    <source>
        <strain evidence="4 5">GH-19</strain>
    </source>
</reference>
<feature type="region of interest" description="Disordered" evidence="1">
    <location>
        <begin position="229"/>
        <end position="265"/>
    </location>
</feature>
<sequence length="292" mass="32430">MRPFFLAVLAVAAGSHASVIHTTQTDLAAPELVLTWGPEDVNFESDIISPHIERSKYLCNIFIGQSELQVSVDARSHDPADVSSESVSRRVSEIYAQDDAHSGSPSFASELDPQPSISPSLSPSPVVQCTLLAGFDMFDDFGAPGTHPHSHHVSYPHPYVYTHSGPCPHSSLHKRIGFGFINILDLLSVLGVIAFAACASGIAALFRRRHRHGRYDYYDDDYEKKSPIESLDSDDEYHNHTHRHNRFNSLNHPHTHPASAYPYSGQGYHHLPSSGDAYQSEEVMRYIDSKLR</sequence>
<keyword evidence="2" id="KW-1133">Transmembrane helix</keyword>
<keyword evidence="2" id="KW-0472">Membrane</keyword>
<proteinExistence type="predicted"/>
<feature type="transmembrane region" description="Helical" evidence="2">
    <location>
        <begin position="176"/>
        <end position="206"/>
    </location>
</feature>
<gene>
    <name evidence="4" type="ORF">VKT23_003723</name>
</gene>
<evidence type="ECO:0000256" key="3">
    <source>
        <dbReference type="SAM" id="SignalP"/>
    </source>
</evidence>
<keyword evidence="5" id="KW-1185">Reference proteome</keyword>
<keyword evidence="3" id="KW-0732">Signal</keyword>